<dbReference type="SUPFAM" id="SSF81383">
    <property type="entry name" value="F-box domain"/>
    <property type="match status" value="1"/>
</dbReference>
<sequence>MSSATVTNQQSSSPLFRIPPELRLEIYSHISAYSLLNLSYTCSKHRHEINALPISTLHNSYGYKDHPEATTFTVLNIAKLETIDEVQLWHRIQPPIHWTLRNPGSYFVKHQLKTAVACELCLGASLGVRSGMEVFDERSRGDVCCGTDFSRKTKPSPLLKGLVARNSQWARDMPAEMSLRLQGKLGWDRDGTFFSDRR</sequence>
<proteinExistence type="predicted"/>
<keyword evidence="3" id="KW-1185">Reference proteome</keyword>
<dbReference type="Proteomes" id="UP000275078">
    <property type="component" value="Unassembled WGS sequence"/>
</dbReference>
<reference evidence="2 3" key="1">
    <citation type="journal article" date="2018" name="Nat. Ecol. Evol.">
        <title>Pezizomycetes genomes reveal the molecular basis of ectomycorrhizal truffle lifestyle.</title>
        <authorList>
            <person name="Murat C."/>
            <person name="Payen T."/>
            <person name="Noel B."/>
            <person name="Kuo A."/>
            <person name="Morin E."/>
            <person name="Chen J."/>
            <person name="Kohler A."/>
            <person name="Krizsan K."/>
            <person name="Balestrini R."/>
            <person name="Da Silva C."/>
            <person name="Montanini B."/>
            <person name="Hainaut M."/>
            <person name="Levati E."/>
            <person name="Barry K.W."/>
            <person name="Belfiori B."/>
            <person name="Cichocki N."/>
            <person name="Clum A."/>
            <person name="Dockter R.B."/>
            <person name="Fauchery L."/>
            <person name="Guy J."/>
            <person name="Iotti M."/>
            <person name="Le Tacon F."/>
            <person name="Lindquist E.A."/>
            <person name="Lipzen A."/>
            <person name="Malagnac F."/>
            <person name="Mello A."/>
            <person name="Molinier V."/>
            <person name="Miyauchi S."/>
            <person name="Poulain J."/>
            <person name="Riccioni C."/>
            <person name="Rubini A."/>
            <person name="Sitrit Y."/>
            <person name="Splivallo R."/>
            <person name="Traeger S."/>
            <person name="Wang M."/>
            <person name="Zifcakova L."/>
            <person name="Wipf D."/>
            <person name="Zambonelli A."/>
            <person name="Paolocci F."/>
            <person name="Nowrousian M."/>
            <person name="Ottonello S."/>
            <person name="Baldrian P."/>
            <person name="Spatafora J.W."/>
            <person name="Henrissat B."/>
            <person name="Nagy L.G."/>
            <person name="Aury J.M."/>
            <person name="Wincker P."/>
            <person name="Grigoriev I.V."/>
            <person name="Bonfante P."/>
            <person name="Martin F.M."/>
        </authorList>
    </citation>
    <scope>NUCLEOTIDE SEQUENCE [LARGE SCALE GENOMIC DNA]</scope>
    <source>
        <strain evidence="2 3">RN42</strain>
    </source>
</reference>
<evidence type="ECO:0000259" key="1">
    <source>
        <dbReference type="PROSITE" id="PS50181"/>
    </source>
</evidence>
<dbReference type="PROSITE" id="PS50181">
    <property type="entry name" value="FBOX"/>
    <property type="match status" value="1"/>
</dbReference>
<protein>
    <recommendedName>
        <fullName evidence="1">F-box domain-containing protein</fullName>
    </recommendedName>
</protein>
<accession>A0A3N4IIB2</accession>
<feature type="domain" description="F-box" evidence="1">
    <location>
        <begin position="12"/>
        <end position="61"/>
    </location>
</feature>
<evidence type="ECO:0000313" key="2">
    <source>
        <dbReference type="EMBL" id="RPA84448.1"/>
    </source>
</evidence>
<dbReference type="InterPro" id="IPR001810">
    <property type="entry name" value="F-box_dom"/>
</dbReference>
<dbReference type="InterPro" id="IPR036047">
    <property type="entry name" value="F-box-like_dom_sf"/>
</dbReference>
<dbReference type="EMBL" id="ML119659">
    <property type="protein sequence ID" value="RPA84448.1"/>
    <property type="molecule type" value="Genomic_DNA"/>
</dbReference>
<dbReference type="AlphaFoldDB" id="A0A3N4IIB2"/>
<name>A0A3N4IIB2_ASCIM</name>
<evidence type="ECO:0000313" key="3">
    <source>
        <dbReference type="Proteomes" id="UP000275078"/>
    </source>
</evidence>
<organism evidence="2 3">
    <name type="scientific">Ascobolus immersus RN42</name>
    <dbReference type="NCBI Taxonomy" id="1160509"/>
    <lineage>
        <taxon>Eukaryota</taxon>
        <taxon>Fungi</taxon>
        <taxon>Dikarya</taxon>
        <taxon>Ascomycota</taxon>
        <taxon>Pezizomycotina</taxon>
        <taxon>Pezizomycetes</taxon>
        <taxon>Pezizales</taxon>
        <taxon>Ascobolaceae</taxon>
        <taxon>Ascobolus</taxon>
    </lineage>
</organism>
<gene>
    <name evidence="2" type="ORF">BJ508DRAFT_323712</name>
</gene>